<feature type="compositionally biased region" description="Basic and acidic residues" evidence="1">
    <location>
        <begin position="454"/>
        <end position="470"/>
    </location>
</feature>
<evidence type="ECO:0000256" key="1">
    <source>
        <dbReference type="SAM" id="MobiDB-lite"/>
    </source>
</evidence>
<dbReference type="SMART" id="SM00033">
    <property type="entry name" value="CH"/>
    <property type="match status" value="1"/>
</dbReference>
<feature type="compositionally biased region" description="Low complexity" evidence="1">
    <location>
        <begin position="415"/>
        <end position="432"/>
    </location>
</feature>
<dbReference type="InterPro" id="IPR001715">
    <property type="entry name" value="CH_dom"/>
</dbReference>
<feature type="region of interest" description="Disordered" evidence="1">
    <location>
        <begin position="210"/>
        <end position="535"/>
    </location>
</feature>
<dbReference type="PRINTS" id="PR00888">
    <property type="entry name" value="SM22CALPONIN"/>
</dbReference>
<feature type="compositionally biased region" description="Polar residues" evidence="1">
    <location>
        <begin position="146"/>
        <end position="186"/>
    </location>
</feature>
<dbReference type="Gene3D" id="1.10.418.10">
    <property type="entry name" value="Calponin-like domain"/>
    <property type="match status" value="1"/>
</dbReference>
<reference evidence="4" key="1">
    <citation type="journal article" date="2013" name="Genome Announc.">
        <title>Draft genome sequence of the grapevine dieback fungus Eutypa lata UCR-EL1.</title>
        <authorList>
            <person name="Blanco-Ulate B."/>
            <person name="Rolshausen P.E."/>
            <person name="Cantu D."/>
        </authorList>
    </citation>
    <scope>NUCLEOTIDE SEQUENCE [LARGE SCALE GENOMIC DNA]</scope>
    <source>
        <strain evidence="4">UCR-EL1</strain>
    </source>
</reference>
<feature type="compositionally biased region" description="Pro residues" evidence="1">
    <location>
        <begin position="400"/>
        <end position="414"/>
    </location>
</feature>
<dbReference type="AlphaFoldDB" id="M7T131"/>
<evidence type="ECO:0000259" key="2">
    <source>
        <dbReference type="PROSITE" id="PS50021"/>
    </source>
</evidence>
<dbReference type="GO" id="GO:0007015">
    <property type="term" value="P:actin filament organization"/>
    <property type="evidence" value="ECO:0007669"/>
    <property type="project" value="TreeGrafter"/>
</dbReference>
<dbReference type="SUPFAM" id="SSF47576">
    <property type="entry name" value="Calponin-homology domain, CH-domain"/>
    <property type="match status" value="1"/>
</dbReference>
<dbReference type="EMBL" id="KB705841">
    <property type="protein sequence ID" value="EMR70548.1"/>
    <property type="molecule type" value="Genomic_DNA"/>
</dbReference>
<name>M7T131_EUTLA</name>
<dbReference type="InterPro" id="IPR036872">
    <property type="entry name" value="CH_dom_sf"/>
</dbReference>
<dbReference type="CDD" id="cd21210">
    <property type="entry name" value="CH_SCP1-like"/>
    <property type="match status" value="1"/>
</dbReference>
<dbReference type="KEGG" id="ela:UCREL1_2424"/>
<protein>
    <submittedName>
        <fullName evidence="3">Putative calponin-like protein</fullName>
    </submittedName>
</protein>
<dbReference type="InterPro" id="IPR050606">
    <property type="entry name" value="Calponin-like"/>
</dbReference>
<evidence type="ECO:0000313" key="4">
    <source>
        <dbReference type="Proteomes" id="UP000012174"/>
    </source>
</evidence>
<proteinExistence type="predicted"/>
<dbReference type="Pfam" id="PF00307">
    <property type="entry name" value="CH"/>
    <property type="match status" value="1"/>
</dbReference>
<accession>M7T131</accession>
<gene>
    <name evidence="3" type="ORF">UCREL1_2424</name>
</gene>
<dbReference type="PANTHER" id="PTHR47385:SF14">
    <property type="entry name" value="TRANSGELIN"/>
    <property type="match status" value="1"/>
</dbReference>
<dbReference type="InterPro" id="IPR003096">
    <property type="entry name" value="SM22_calponin"/>
</dbReference>
<organism evidence="3 4">
    <name type="scientific">Eutypa lata (strain UCR-EL1)</name>
    <name type="common">Grapevine dieback disease fungus</name>
    <name type="synonym">Eutypa armeniacae</name>
    <dbReference type="NCBI Taxonomy" id="1287681"/>
    <lineage>
        <taxon>Eukaryota</taxon>
        <taxon>Fungi</taxon>
        <taxon>Dikarya</taxon>
        <taxon>Ascomycota</taxon>
        <taxon>Pezizomycotina</taxon>
        <taxon>Sordariomycetes</taxon>
        <taxon>Xylariomycetidae</taxon>
        <taxon>Xylariales</taxon>
        <taxon>Diatrypaceae</taxon>
        <taxon>Eutypa</taxon>
    </lineage>
</organism>
<feature type="compositionally biased region" description="Basic and acidic residues" evidence="1">
    <location>
        <begin position="257"/>
        <end position="306"/>
    </location>
</feature>
<feature type="region of interest" description="Disordered" evidence="1">
    <location>
        <begin position="135"/>
        <end position="191"/>
    </location>
</feature>
<feature type="compositionally biased region" description="Basic and acidic residues" evidence="1">
    <location>
        <begin position="218"/>
        <end position="250"/>
    </location>
</feature>
<dbReference type="GO" id="GO:0051015">
    <property type="term" value="F:actin filament binding"/>
    <property type="evidence" value="ECO:0007669"/>
    <property type="project" value="TreeGrafter"/>
</dbReference>
<sequence>MASVTSLDKDLRKMRLDKYTPAAASEARSWIEGVLGEQLSSDDLLEGLKDGVALCKLVNLATGPPGVKFKKSAMPFVQMENISHFLRACKSPPLGMQDHDVFLTVDLYEQKDPTQVLQCLSSFSRAAHAANPSAFPSAIGPRLISPQDTGRSTPSRNRGFSNVSSTSGRWSPGRSPTNSDRPTSPNYGYLGGASQGNLGIVYGGRRQITSAGPYVPSVKEKERRRKEQEAEALRQKQQIEEQEHRRKAELEADEEEQARLEEEQKWDVETARQRADVKIKAEEEKRQWEEQERQWKLTEQKRRKAEEEAEAQIMEERRRAKSQSDARLQGQYLSQYQAENGISPQGTGSGTDAYLGRMKHLDKDIESAREREKQYEEERSRRSPHKRAESRARHRSRTRPPSPPLSSPSPPPSPSVKAAIAAANTMHHAAQATPSPPPLGRPKRLSVGFSSRTLLEREMEMERQRQREWEEQQAETSKAPRAPEDVEGVGGRWDVNQWSGFTGGDSQNSARGAQGIGGGGGRRQIVGPRPLPGRP</sequence>
<dbReference type="Proteomes" id="UP000012174">
    <property type="component" value="Unassembled WGS sequence"/>
</dbReference>
<feature type="compositionally biased region" description="Polar residues" evidence="1">
    <location>
        <begin position="496"/>
        <end position="509"/>
    </location>
</feature>
<evidence type="ECO:0000313" key="3">
    <source>
        <dbReference type="EMBL" id="EMR70548.1"/>
    </source>
</evidence>
<keyword evidence="4" id="KW-1185">Reference proteome</keyword>
<feature type="domain" description="Calponin-homology (CH)" evidence="2">
    <location>
        <begin position="21"/>
        <end position="128"/>
    </location>
</feature>
<dbReference type="HOGENOM" id="CLU_024074_0_0_1"/>
<dbReference type="GO" id="GO:0015629">
    <property type="term" value="C:actin cytoskeleton"/>
    <property type="evidence" value="ECO:0007669"/>
    <property type="project" value="TreeGrafter"/>
</dbReference>
<dbReference type="STRING" id="1287681.M7T131"/>
<feature type="compositionally biased region" description="Basic and acidic residues" evidence="1">
    <location>
        <begin position="314"/>
        <end position="324"/>
    </location>
</feature>
<dbReference type="PROSITE" id="PS50021">
    <property type="entry name" value="CH"/>
    <property type="match status" value="1"/>
</dbReference>
<dbReference type="eggNOG" id="KOG2046">
    <property type="taxonomic scope" value="Eukaryota"/>
</dbReference>
<dbReference type="OMA" id="HFLHACQ"/>
<dbReference type="OrthoDB" id="21595at2759"/>
<dbReference type="PANTHER" id="PTHR47385">
    <property type="entry name" value="CALPONIN"/>
    <property type="match status" value="1"/>
</dbReference>
<feature type="compositionally biased region" description="Basic and acidic residues" evidence="1">
    <location>
        <begin position="359"/>
        <end position="391"/>
    </location>
</feature>
<feature type="compositionally biased region" description="Polar residues" evidence="1">
    <location>
        <begin position="325"/>
        <end position="346"/>
    </location>
</feature>